<dbReference type="WBParaSite" id="MBELARI_LOCUS1033">
    <property type="protein sequence ID" value="MBELARI_LOCUS1033"/>
    <property type="gene ID" value="MBELARI_LOCUS1033"/>
</dbReference>
<organism evidence="1 3">
    <name type="scientific">Mesorhabditis belari</name>
    <dbReference type="NCBI Taxonomy" id="2138241"/>
    <lineage>
        <taxon>Eukaryota</taxon>
        <taxon>Metazoa</taxon>
        <taxon>Ecdysozoa</taxon>
        <taxon>Nematoda</taxon>
        <taxon>Chromadorea</taxon>
        <taxon>Rhabditida</taxon>
        <taxon>Rhabditina</taxon>
        <taxon>Rhabditomorpha</taxon>
        <taxon>Rhabditoidea</taxon>
        <taxon>Rhabditidae</taxon>
        <taxon>Mesorhabditinae</taxon>
        <taxon>Mesorhabditis</taxon>
    </lineage>
</organism>
<evidence type="ECO:0000313" key="2">
    <source>
        <dbReference type="WBParaSite" id="MBELARI_LOCUS1033"/>
    </source>
</evidence>
<keyword evidence="1" id="KW-1185">Reference proteome</keyword>
<reference evidence="2 3" key="1">
    <citation type="submission" date="2024-02" db="UniProtKB">
        <authorList>
            <consortium name="WormBaseParasite"/>
        </authorList>
    </citation>
    <scope>IDENTIFICATION</scope>
</reference>
<dbReference type="AlphaFoldDB" id="A0AAF3EIA7"/>
<accession>A0AAF3EIA7</accession>
<protein>
    <submittedName>
        <fullName evidence="2 3">Uncharacterized protein</fullName>
    </submittedName>
</protein>
<dbReference type="Proteomes" id="UP000887575">
    <property type="component" value="Unassembled WGS sequence"/>
</dbReference>
<name>A0AAF3EIA7_9BILA</name>
<proteinExistence type="predicted"/>
<evidence type="ECO:0000313" key="3">
    <source>
        <dbReference type="WBParaSite" id="MBELARI_LOCUS13759"/>
    </source>
</evidence>
<dbReference type="WBParaSite" id="MBELARI_LOCUS13759">
    <property type="protein sequence ID" value="MBELARI_LOCUS13759"/>
    <property type="gene ID" value="MBELARI_LOCUS13759"/>
</dbReference>
<sequence>MRYQLLLCFATERVKEDRILLPIAQRKTLRKMILRVSLCNTRSIMTYGLATRVKSDQITSLCRSFDPCGNGLTLWQHLAETGNLPGEADLPYPARLGVGVCVKGVVPPKSTRSDWPNSR</sequence>
<evidence type="ECO:0000313" key="1">
    <source>
        <dbReference type="Proteomes" id="UP000887575"/>
    </source>
</evidence>